<evidence type="ECO:0000256" key="7">
    <source>
        <dbReference type="PROSITE-ProRule" id="PRU00076"/>
    </source>
</evidence>
<dbReference type="InterPro" id="IPR036337">
    <property type="entry name" value="Matrilin_CC_sf"/>
</dbReference>
<keyword evidence="4" id="KW-0732">Signal</keyword>
<organism evidence="10 11">
    <name type="scientific">Sinocyclocheilus anshuiensis</name>
    <dbReference type="NCBI Taxonomy" id="1608454"/>
    <lineage>
        <taxon>Eukaryota</taxon>
        <taxon>Metazoa</taxon>
        <taxon>Chordata</taxon>
        <taxon>Craniata</taxon>
        <taxon>Vertebrata</taxon>
        <taxon>Euteleostomi</taxon>
        <taxon>Actinopterygii</taxon>
        <taxon>Neopterygii</taxon>
        <taxon>Teleostei</taxon>
        <taxon>Ostariophysi</taxon>
        <taxon>Cypriniformes</taxon>
        <taxon>Cyprinidae</taxon>
        <taxon>Cyprininae</taxon>
        <taxon>Sinocyclocheilus</taxon>
    </lineage>
</organism>
<dbReference type="SUPFAM" id="SSF58002">
    <property type="entry name" value="Chicken cartilage matrix protein"/>
    <property type="match status" value="1"/>
</dbReference>
<dbReference type="Pfam" id="PF12662">
    <property type="entry name" value="cEGF"/>
    <property type="match status" value="1"/>
</dbReference>
<proteinExistence type="predicted"/>
<comment type="subcellular location">
    <subcellularLocation>
        <location evidence="1">Secreted</location>
    </subcellularLocation>
</comment>
<name>A0A671NLF7_9TELE</name>
<evidence type="ECO:0000313" key="11">
    <source>
        <dbReference type="Proteomes" id="UP000472260"/>
    </source>
</evidence>
<dbReference type="CDD" id="cd00054">
    <property type="entry name" value="EGF_CA"/>
    <property type="match status" value="1"/>
</dbReference>
<dbReference type="FunFam" id="1.20.5.30:FF:000005">
    <property type="entry name" value="Matrilin 3b"/>
    <property type="match status" value="1"/>
</dbReference>
<dbReference type="PROSITE" id="PS01186">
    <property type="entry name" value="EGF_2"/>
    <property type="match status" value="1"/>
</dbReference>
<feature type="disulfide bond" evidence="7">
    <location>
        <begin position="251"/>
        <end position="261"/>
    </location>
</feature>
<dbReference type="SMART" id="SM00181">
    <property type="entry name" value="EGF"/>
    <property type="match status" value="3"/>
</dbReference>
<dbReference type="InterPro" id="IPR036465">
    <property type="entry name" value="vWFA_dom_sf"/>
</dbReference>
<evidence type="ECO:0000256" key="5">
    <source>
        <dbReference type="ARBA" id="ARBA00022737"/>
    </source>
</evidence>
<dbReference type="InterPro" id="IPR001881">
    <property type="entry name" value="EGF-like_Ca-bd_dom"/>
</dbReference>
<dbReference type="SMART" id="SM01279">
    <property type="entry name" value="Matrilin_ccoil"/>
    <property type="match status" value="1"/>
</dbReference>
<dbReference type="Gene3D" id="2.10.25.10">
    <property type="entry name" value="Laminin"/>
    <property type="match status" value="2"/>
</dbReference>
<comment type="caution">
    <text evidence="7">Lacks conserved residue(s) required for the propagation of feature annotation.</text>
</comment>
<dbReference type="PROSITE" id="PS50234">
    <property type="entry name" value="VWFA"/>
    <property type="match status" value="1"/>
</dbReference>
<dbReference type="Ensembl" id="ENSSANT00000049336.1">
    <property type="protein sequence ID" value="ENSSANP00000046360.1"/>
    <property type="gene ID" value="ENSSANG00000023454.1"/>
</dbReference>
<dbReference type="PANTHER" id="PTHR24020">
    <property type="entry name" value="COLLAGEN ALPHA"/>
    <property type="match status" value="1"/>
</dbReference>
<dbReference type="SMART" id="SM00179">
    <property type="entry name" value="EGF_CA"/>
    <property type="match status" value="2"/>
</dbReference>
<dbReference type="SMART" id="SM00327">
    <property type="entry name" value="VWA"/>
    <property type="match status" value="1"/>
</dbReference>
<sequence>MKSFIGSLVYCLSFLRNHALPHWTLSPAGKFLILNHFLSSMFALYLELHHCNGTFMVSSFSLMHYKNYLLTLCLLVSKYLLKCLTISALTGMAIKKAMDEAFTEKSRARPKSKNISKVAIIVTDGRPQDQVEEVSAAARASGIEIYAVGVDRADMQSLKLMASNPLEDHVFYVETYSVIENVTVNVLWLVLDMDACEMGHSCQHICVSSGNSYHCKCTGAYVHGDSVRKSDRYKKNDGNQNGEGSANVDACALGHDCQHACVSSGSSYYCTCPPGFVLMQDKKSCFKASDADGEGSVTLDYCALGHECEQICVNDDTSYHCECHRVFFCKKTRNHVPKNVKVEIVQDPCMCEARLAFQRQTQTSLQDLNVIILAAVTRKVEQMENMLGRV</sequence>
<dbReference type="AlphaFoldDB" id="A0A671NLF7"/>
<evidence type="ECO:0000256" key="3">
    <source>
        <dbReference type="ARBA" id="ARBA00022536"/>
    </source>
</evidence>
<dbReference type="InterPro" id="IPR050525">
    <property type="entry name" value="ECM_Assembly_Org"/>
</dbReference>
<dbReference type="Pfam" id="PF00092">
    <property type="entry name" value="VWA"/>
    <property type="match status" value="1"/>
</dbReference>
<keyword evidence="5" id="KW-0677">Repeat</keyword>
<evidence type="ECO:0000259" key="9">
    <source>
        <dbReference type="PROSITE" id="PS50234"/>
    </source>
</evidence>
<dbReference type="Proteomes" id="UP000472260">
    <property type="component" value="Unassembled WGS sequence"/>
</dbReference>
<dbReference type="PANTHER" id="PTHR24020:SF12">
    <property type="entry name" value="MATRILIN-3"/>
    <property type="match status" value="1"/>
</dbReference>
<dbReference type="GO" id="GO:0005576">
    <property type="term" value="C:extracellular region"/>
    <property type="evidence" value="ECO:0007669"/>
    <property type="project" value="UniProtKB-SubCell"/>
</dbReference>
<evidence type="ECO:0000256" key="2">
    <source>
        <dbReference type="ARBA" id="ARBA00022525"/>
    </source>
</evidence>
<keyword evidence="11" id="KW-1185">Reference proteome</keyword>
<dbReference type="PROSITE" id="PS50026">
    <property type="entry name" value="EGF_3"/>
    <property type="match status" value="1"/>
</dbReference>
<keyword evidence="3 7" id="KW-0245">EGF-like domain</keyword>
<accession>A0A671NLF7</accession>
<dbReference type="SUPFAM" id="SSF53300">
    <property type="entry name" value="vWA-like"/>
    <property type="match status" value="1"/>
</dbReference>
<evidence type="ECO:0000313" key="10">
    <source>
        <dbReference type="Ensembl" id="ENSSANP00000046360.1"/>
    </source>
</evidence>
<dbReference type="Gene3D" id="3.40.50.410">
    <property type="entry name" value="von Willebrand factor, type A domain"/>
    <property type="match status" value="1"/>
</dbReference>
<dbReference type="Gene3D" id="1.20.5.30">
    <property type="match status" value="1"/>
</dbReference>
<feature type="domain" description="VWFA" evidence="9">
    <location>
        <begin position="90"/>
        <end position="187"/>
    </location>
</feature>
<dbReference type="InterPro" id="IPR000742">
    <property type="entry name" value="EGF"/>
</dbReference>
<evidence type="ECO:0000259" key="8">
    <source>
        <dbReference type="PROSITE" id="PS50026"/>
    </source>
</evidence>
<dbReference type="GO" id="GO:0005509">
    <property type="term" value="F:calcium ion binding"/>
    <property type="evidence" value="ECO:0007669"/>
    <property type="project" value="InterPro"/>
</dbReference>
<reference evidence="10" key="1">
    <citation type="submission" date="2025-08" db="UniProtKB">
        <authorList>
            <consortium name="Ensembl"/>
        </authorList>
    </citation>
    <scope>IDENTIFICATION</scope>
</reference>
<evidence type="ECO:0000256" key="6">
    <source>
        <dbReference type="ARBA" id="ARBA00023157"/>
    </source>
</evidence>
<dbReference type="SUPFAM" id="SSF57196">
    <property type="entry name" value="EGF/Laminin"/>
    <property type="match status" value="2"/>
</dbReference>
<dbReference type="InterPro" id="IPR019466">
    <property type="entry name" value="Matrilin_CC_trimer"/>
</dbReference>
<dbReference type="InterPro" id="IPR026823">
    <property type="entry name" value="cEGF"/>
</dbReference>
<keyword evidence="2" id="KW-0964">Secreted</keyword>
<dbReference type="InterPro" id="IPR002035">
    <property type="entry name" value="VWF_A"/>
</dbReference>
<reference evidence="10" key="2">
    <citation type="submission" date="2025-09" db="UniProtKB">
        <authorList>
            <consortium name="Ensembl"/>
        </authorList>
    </citation>
    <scope>IDENTIFICATION</scope>
</reference>
<dbReference type="Pfam" id="PF10393">
    <property type="entry name" value="Matrilin_ccoil"/>
    <property type="match status" value="1"/>
</dbReference>
<keyword evidence="6 7" id="KW-1015">Disulfide bond</keyword>
<feature type="domain" description="EGF-like" evidence="8">
    <location>
        <begin position="247"/>
        <end position="286"/>
    </location>
</feature>
<protein>
    <submittedName>
        <fullName evidence="10">Matrilin 3a</fullName>
    </submittedName>
</protein>
<evidence type="ECO:0000256" key="1">
    <source>
        <dbReference type="ARBA" id="ARBA00004613"/>
    </source>
</evidence>
<evidence type="ECO:0000256" key="4">
    <source>
        <dbReference type="ARBA" id="ARBA00022729"/>
    </source>
</evidence>